<keyword evidence="2" id="KW-1185">Reference proteome</keyword>
<dbReference type="Gene3D" id="3.40.50.1010">
    <property type="entry name" value="5'-nuclease"/>
    <property type="match status" value="1"/>
</dbReference>
<dbReference type="AlphaFoldDB" id="A0A518K438"/>
<evidence type="ECO:0000313" key="2">
    <source>
        <dbReference type="Proteomes" id="UP000316426"/>
    </source>
</evidence>
<dbReference type="Proteomes" id="UP000316426">
    <property type="component" value="Chromosome"/>
</dbReference>
<organism evidence="1 2">
    <name type="scientific">Botrimarina mediterranea</name>
    <dbReference type="NCBI Taxonomy" id="2528022"/>
    <lineage>
        <taxon>Bacteria</taxon>
        <taxon>Pseudomonadati</taxon>
        <taxon>Planctomycetota</taxon>
        <taxon>Planctomycetia</taxon>
        <taxon>Pirellulales</taxon>
        <taxon>Lacipirellulaceae</taxon>
        <taxon>Botrimarina</taxon>
    </lineage>
</organism>
<name>A0A518K438_9BACT</name>
<dbReference type="KEGG" id="bmei:Spa11_07400"/>
<keyword evidence="1" id="KW-0378">Hydrolase</keyword>
<evidence type="ECO:0000313" key="1">
    <source>
        <dbReference type="EMBL" id="QDV72561.1"/>
    </source>
</evidence>
<dbReference type="EMBL" id="CP036349">
    <property type="protein sequence ID" value="QDV72561.1"/>
    <property type="molecule type" value="Genomic_DNA"/>
</dbReference>
<protein>
    <submittedName>
        <fullName evidence="1">Ribonuclease VapC26</fullName>
        <ecNumber evidence="1">3.1.-.-</ecNumber>
    </submittedName>
</protein>
<reference evidence="1 2" key="1">
    <citation type="submission" date="2019-02" db="EMBL/GenBank/DDBJ databases">
        <title>Deep-cultivation of Planctomycetes and their phenomic and genomic characterization uncovers novel biology.</title>
        <authorList>
            <person name="Wiegand S."/>
            <person name="Jogler M."/>
            <person name="Boedeker C."/>
            <person name="Pinto D."/>
            <person name="Vollmers J."/>
            <person name="Rivas-Marin E."/>
            <person name="Kohn T."/>
            <person name="Peeters S.H."/>
            <person name="Heuer A."/>
            <person name="Rast P."/>
            <person name="Oberbeckmann S."/>
            <person name="Bunk B."/>
            <person name="Jeske O."/>
            <person name="Meyerdierks A."/>
            <person name="Storesund J.E."/>
            <person name="Kallscheuer N."/>
            <person name="Luecker S."/>
            <person name="Lage O.M."/>
            <person name="Pohl T."/>
            <person name="Merkel B.J."/>
            <person name="Hornburger P."/>
            <person name="Mueller R.-W."/>
            <person name="Bruemmer F."/>
            <person name="Labrenz M."/>
            <person name="Spormann A.M."/>
            <person name="Op den Camp H."/>
            <person name="Overmann J."/>
            <person name="Amann R."/>
            <person name="Jetten M.S.M."/>
            <person name="Mascher T."/>
            <person name="Medema M.H."/>
            <person name="Devos D.P."/>
            <person name="Kaster A.-K."/>
            <person name="Ovreas L."/>
            <person name="Rohde M."/>
            <person name="Galperin M.Y."/>
            <person name="Jogler C."/>
        </authorList>
    </citation>
    <scope>NUCLEOTIDE SEQUENCE [LARGE SCALE GENOMIC DNA]</scope>
    <source>
        <strain evidence="1 2">Spa11</strain>
    </source>
</reference>
<dbReference type="EC" id="3.1.-.-" evidence="1"/>
<dbReference type="InterPro" id="IPR029060">
    <property type="entry name" value="PIN-like_dom_sf"/>
</dbReference>
<dbReference type="GO" id="GO:0016787">
    <property type="term" value="F:hydrolase activity"/>
    <property type="evidence" value="ECO:0007669"/>
    <property type="project" value="UniProtKB-KW"/>
</dbReference>
<dbReference type="SUPFAM" id="SSF88723">
    <property type="entry name" value="PIN domain-like"/>
    <property type="match status" value="1"/>
</dbReference>
<proteinExistence type="predicted"/>
<accession>A0A518K438</accession>
<gene>
    <name evidence="1" type="ORF">Spa11_07400</name>
</gene>
<dbReference type="RefSeq" id="WP_145107986.1">
    <property type="nucleotide sequence ID" value="NZ_CP036349.1"/>
</dbReference>
<sequence length="137" mass="15189">MTAVLIDTGPLVALLSHKDAQHERCSDMAATLTAPPITTWPVLTEAAWLLRRDQPGVENLLRMVTGGDILVAHLDATAAEWLHAFLQNYRDLRPQLADASLVYLAETLQIDTVFTLDRRDFSVYRLASGAPLRLLPD</sequence>